<evidence type="ECO:0000256" key="3">
    <source>
        <dbReference type="PROSITE-ProRule" id="PRU00023"/>
    </source>
</evidence>
<dbReference type="OrthoDB" id="1661883at2759"/>
<evidence type="ECO:0000256" key="1">
    <source>
        <dbReference type="ARBA" id="ARBA00022737"/>
    </source>
</evidence>
<protein>
    <recommendedName>
        <fullName evidence="7">Transient receptor potential cation channel subfamily A member 1-like</fullName>
    </recommendedName>
</protein>
<comment type="caution">
    <text evidence="5">The sequence shown here is derived from an EMBL/GenBank/DDBJ whole genome shotgun (WGS) entry which is preliminary data.</text>
</comment>
<proteinExistence type="predicted"/>
<organism evidence="5 6">
    <name type="scientific">Desmophyllum pertusum</name>
    <dbReference type="NCBI Taxonomy" id="174260"/>
    <lineage>
        <taxon>Eukaryota</taxon>
        <taxon>Metazoa</taxon>
        <taxon>Cnidaria</taxon>
        <taxon>Anthozoa</taxon>
        <taxon>Hexacorallia</taxon>
        <taxon>Scleractinia</taxon>
        <taxon>Caryophylliina</taxon>
        <taxon>Caryophylliidae</taxon>
        <taxon>Desmophyllum</taxon>
    </lineage>
</organism>
<dbReference type="SUPFAM" id="SSF48403">
    <property type="entry name" value="Ankyrin repeat"/>
    <property type="match status" value="1"/>
</dbReference>
<dbReference type="Pfam" id="PF13637">
    <property type="entry name" value="Ank_4"/>
    <property type="match status" value="1"/>
</dbReference>
<feature type="repeat" description="ANK" evidence="3">
    <location>
        <begin position="325"/>
        <end position="357"/>
    </location>
</feature>
<dbReference type="PROSITE" id="PS50297">
    <property type="entry name" value="ANK_REP_REGION"/>
    <property type="match status" value="7"/>
</dbReference>
<evidence type="ECO:0000256" key="4">
    <source>
        <dbReference type="SAM" id="Phobius"/>
    </source>
</evidence>
<dbReference type="Proteomes" id="UP001163046">
    <property type="component" value="Unassembled WGS sequence"/>
</dbReference>
<dbReference type="PANTHER" id="PTHR24173:SF83">
    <property type="entry name" value="SOCS BOX DOMAIN-CONTAINING PROTEIN"/>
    <property type="match status" value="1"/>
</dbReference>
<reference evidence="5" key="1">
    <citation type="submission" date="2023-01" db="EMBL/GenBank/DDBJ databases">
        <title>Genome assembly of the deep-sea coral Lophelia pertusa.</title>
        <authorList>
            <person name="Herrera S."/>
            <person name="Cordes E."/>
        </authorList>
    </citation>
    <scope>NUCLEOTIDE SEQUENCE</scope>
    <source>
        <strain evidence="5">USNM1676648</strain>
        <tissue evidence="5">Polyp</tissue>
    </source>
</reference>
<feature type="repeat" description="ANK" evidence="3">
    <location>
        <begin position="292"/>
        <end position="324"/>
    </location>
</feature>
<feature type="repeat" description="ANK" evidence="3">
    <location>
        <begin position="25"/>
        <end position="57"/>
    </location>
</feature>
<dbReference type="Gene3D" id="1.25.40.20">
    <property type="entry name" value="Ankyrin repeat-containing domain"/>
    <property type="match status" value="4"/>
</dbReference>
<keyword evidence="1" id="KW-0677">Repeat</keyword>
<dbReference type="SMART" id="SM00248">
    <property type="entry name" value="ANK"/>
    <property type="match status" value="11"/>
</dbReference>
<name>A0A9W9ZQ49_9CNID</name>
<feature type="repeat" description="ANK" evidence="3">
    <location>
        <begin position="58"/>
        <end position="90"/>
    </location>
</feature>
<dbReference type="PANTHER" id="PTHR24173">
    <property type="entry name" value="ANKYRIN REPEAT CONTAINING"/>
    <property type="match status" value="1"/>
</dbReference>
<dbReference type="PROSITE" id="PS50088">
    <property type="entry name" value="ANK_REPEAT"/>
    <property type="match status" value="8"/>
</dbReference>
<feature type="repeat" description="ANK" evidence="3">
    <location>
        <begin position="226"/>
        <end position="258"/>
    </location>
</feature>
<evidence type="ECO:0000313" key="6">
    <source>
        <dbReference type="Proteomes" id="UP001163046"/>
    </source>
</evidence>
<keyword evidence="6" id="KW-1185">Reference proteome</keyword>
<dbReference type="AlphaFoldDB" id="A0A9W9ZQ49"/>
<keyword evidence="4" id="KW-0812">Transmembrane</keyword>
<keyword evidence="2 3" id="KW-0040">ANK repeat</keyword>
<feature type="repeat" description="ANK" evidence="3">
    <location>
        <begin position="124"/>
        <end position="156"/>
    </location>
</feature>
<evidence type="ECO:0000313" key="5">
    <source>
        <dbReference type="EMBL" id="KAJ7385761.1"/>
    </source>
</evidence>
<keyword evidence="4" id="KW-1133">Transmembrane helix</keyword>
<gene>
    <name evidence="5" type="ORF">OS493_013794</name>
</gene>
<dbReference type="Pfam" id="PF12796">
    <property type="entry name" value="Ank_2"/>
    <property type="match status" value="2"/>
</dbReference>
<sequence>MILNRAAERDVDTNGRELVGNEDMQRNTVLHMAAWNNDVKTAELCLDNGCDVNTRKCNESTALHIAATKGNLEMAEFLISLGAGVNMKDGDSKTPLHRAALFNQTKLIALLVEKEAKVNARDGEGRSPFLNAVAAGHLESASVLLKLGADISATDLLMKTCVHIAIENEQLKMLDMLLESRPGTRNLNKADLWDRYPLHYAAKTKDFKILELVLSKDKRLLYRDENQKTPLHIAAESSSSKHVEALVRRMSGVNMRDELGRTPLHSAARKGQRKACVTLLNMGAEVDSRDNNYRTPLIWSVKGNNLKCAQILLDNKASVDLQDADEDSALHVACGLGHADITSLLLDRGASLTLLNKREHTCLEVAAKAGSSDVAMTIVKHRRWVEVENYQTTTGQTTISLLIENIPEAAEVMLNECVHHSQHLNTSDPDYTVTYNFKNLDPGPDVKDCSARFSAVKTMIKHKRERLLLHPLTLKFNEQKWNSMGRFAFLLDFVTYLITMVLFTIFIVNQRRGQDFRPADYDDKPPRCQR</sequence>
<evidence type="ECO:0008006" key="7">
    <source>
        <dbReference type="Google" id="ProtNLM"/>
    </source>
</evidence>
<feature type="repeat" description="ANK" evidence="3">
    <location>
        <begin position="91"/>
        <end position="123"/>
    </location>
</feature>
<dbReference type="InterPro" id="IPR036770">
    <property type="entry name" value="Ankyrin_rpt-contain_sf"/>
</dbReference>
<keyword evidence="4" id="KW-0472">Membrane</keyword>
<dbReference type="Pfam" id="PF00023">
    <property type="entry name" value="Ank"/>
    <property type="match status" value="1"/>
</dbReference>
<evidence type="ECO:0000256" key="2">
    <source>
        <dbReference type="ARBA" id="ARBA00023043"/>
    </source>
</evidence>
<dbReference type="InterPro" id="IPR002110">
    <property type="entry name" value="Ankyrin_rpt"/>
</dbReference>
<accession>A0A9W9ZQ49</accession>
<feature type="repeat" description="ANK" evidence="3">
    <location>
        <begin position="259"/>
        <end position="291"/>
    </location>
</feature>
<dbReference type="EMBL" id="MU825879">
    <property type="protein sequence ID" value="KAJ7385761.1"/>
    <property type="molecule type" value="Genomic_DNA"/>
</dbReference>
<feature type="transmembrane region" description="Helical" evidence="4">
    <location>
        <begin position="487"/>
        <end position="508"/>
    </location>
</feature>